<protein>
    <submittedName>
        <fullName evidence="1">Adenine/guanine phosphoribosyltransferase-like PRPP-binding protein</fullName>
    </submittedName>
</protein>
<sequence>MLKMPPQAVPPADVLGLQALAHVIADADMGPRFLALTGLDPAALRTRAGEPALLAEVIGFLAARESDLVAAAEALGVPAAALAAAGERLQR</sequence>
<gene>
    <name evidence="1" type="ORF">FHS79_000689</name>
</gene>
<dbReference type="AlphaFoldDB" id="A0A841LBK4"/>
<dbReference type="RefSeq" id="WP_243452623.1">
    <property type="nucleotide sequence ID" value="NZ_BMOX01000108.1"/>
</dbReference>
<keyword evidence="1" id="KW-0808">Transferase</keyword>
<dbReference type="InterPro" id="IPR021955">
    <property type="entry name" value="DUF3572"/>
</dbReference>
<dbReference type="EMBL" id="JACIIV010000004">
    <property type="protein sequence ID" value="MBB6226532.1"/>
    <property type="molecule type" value="Genomic_DNA"/>
</dbReference>
<accession>A0A841LBK4</accession>
<keyword evidence="1" id="KW-0328">Glycosyltransferase</keyword>
<dbReference type="Pfam" id="PF12096">
    <property type="entry name" value="DUF3572"/>
    <property type="match status" value="1"/>
</dbReference>
<dbReference type="Proteomes" id="UP000538147">
    <property type="component" value="Unassembled WGS sequence"/>
</dbReference>
<evidence type="ECO:0000313" key="1">
    <source>
        <dbReference type="EMBL" id="MBB6226532.1"/>
    </source>
</evidence>
<keyword evidence="2" id="KW-1185">Reference proteome</keyword>
<name>A0A841LBK4_9SPHN</name>
<reference evidence="1 2" key="1">
    <citation type="submission" date="2020-08" db="EMBL/GenBank/DDBJ databases">
        <title>Genomic Encyclopedia of Type Strains, Phase IV (KMG-IV): sequencing the most valuable type-strain genomes for metagenomic binning, comparative biology and taxonomic classification.</title>
        <authorList>
            <person name="Goeker M."/>
        </authorList>
    </citation>
    <scope>NUCLEOTIDE SEQUENCE [LARGE SCALE GENOMIC DNA]</scope>
    <source>
        <strain evidence="1 2">DSM 102189</strain>
    </source>
</reference>
<comment type="caution">
    <text evidence="1">The sequence shown here is derived from an EMBL/GenBank/DDBJ whole genome shotgun (WGS) entry which is preliminary data.</text>
</comment>
<proteinExistence type="predicted"/>
<dbReference type="GO" id="GO:0016757">
    <property type="term" value="F:glycosyltransferase activity"/>
    <property type="evidence" value="ECO:0007669"/>
    <property type="project" value="UniProtKB-KW"/>
</dbReference>
<evidence type="ECO:0000313" key="2">
    <source>
        <dbReference type="Proteomes" id="UP000538147"/>
    </source>
</evidence>
<organism evidence="1 2">
    <name type="scientific">Polymorphobacter multimanifer</name>
    <dbReference type="NCBI Taxonomy" id="1070431"/>
    <lineage>
        <taxon>Bacteria</taxon>
        <taxon>Pseudomonadati</taxon>
        <taxon>Pseudomonadota</taxon>
        <taxon>Alphaproteobacteria</taxon>
        <taxon>Sphingomonadales</taxon>
        <taxon>Sphingosinicellaceae</taxon>
        <taxon>Polymorphobacter</taxon>
    </lineage>
</organism>